<accession>B8KS12</accession>
<organism evidence="3 4">
    <name type="scientific">Luminiphilus syltensis NOR5-1B</name>
    <dbReference type="NCBI Taxonomy" id="565045"/>
    <lineage>
        <taxon>Bacteria</taxon>
        <taxon>Pseudomonadati</taxon>
        <taxon>Pseudomonadota</taxon>
        <taxon>Gammaproteobacteria</taxon>
        <taxon>Cellvibrionales</taxon>
        <taxon>Halieaceae</taxon>
        <taxon>Luminiphilus</taxon>
    </lineage>
</organism>
<feature type="domain" description="Ferrous iron transporter FeoA-like" evidence="2">
    <location>
        <begin position="21"/>
        <end position="95"/>
    </location>
</feature>
<keyword evidence="1" id="KW-0408">Iron</keyword>
<evidence type="ECO:0000313" key="3">
    <source>
        <dbReference type="EMBL" id="EED34427.1"/>
    </source>
</evidence>
<dbReference type="EMBL" id="DS999411">
    <property type="protein sequence ID" value="EED34427.1"/>
    <property type="molecule type" value="Genomic_DNA"/>
</dbReference>
<dbReference type="Pfam" id="PF04023">
    <property type="entry name" value="FeoA"/>
    <property type="match status" value="1"/>
</dbReference>
<evidence type="ECO:0000259" key="2">
    <source>
        <dbReference type="SMART" id="SM00899"/>
    </source>
</evidence>
<dbReference type="SMART" id="SM00899">
    <property type="entry name" value="FeoA"/>
    <property type="match status" value="1"/>
</dbReference>
<protein>
    <submittedName>
        <fullName evidence="3">FeoA domain superfamily protein</fullName>
    </submittedName>
</protein>
<proteinExistence type="predicted"/>
<dbReference type="STRING" id="565045.NOR51B_364"/>
<dbReference type="Gene3D" id="2.30.30.90">
    <property type="match status" value="1"/>
</dbReference>
<gene>
    <name evidence="3" type="ORF">NOR51B_364</name>
</gene>
<evidence type="ECO:0000256" key="1">
    <source>
        <dbReference type="ARBA" id="ARBA00023004"/>
    </source>
</evidence>
<evidence type="ECO:0000313" key="4">
    <source>
        <dbReference type="Proteomes" id="UP000004699"/>
    </source>
</evidence>
<name>B8KS12_9GAMM</name>
<dbReference type="InterPro" id="IPR038157">
    <property type="entry name" value="FeoA_core_dom"/>
</dbReference>
<dbReference type="AlphaFoldDB" id="B8KS12"/>
<keyword evidence="4" id="KW-1185">Reference proteome</keyword>
<dbReference type="HOGENOM" id="CLU_150646_3_0_6"/>
<reference evidence="4" key="1">
    <citation type="journal article" date="2013" name="BMC Microbiol.">
        <title>Taxonomy and evolution of bacteriochlorophyll a-containing members of the OM60/NOR5 clade of marine gammaproteobacteria: description of Luminiphilus syltensis gen. nov., sp. nov., reclassification of Haliea rubra as Pseudohaliea rubra gen. nov., comb. nov., and emendation of Chromatocurvus halotolerans.</title>
        <authorList>
            <person name="Spring S."/>
            <person name="Riedel T."/>
            <person name="Sproer C."/>
            <person name="Yan S."/>
            <person name="Harder J."/>
            <person name="Fuchs B.M."/>
        </authorList>
    </citation>
    <scope>NUCLEOTIDE SEQUENCE [LARGE SCALE GENOMIC DNA]</scope>
    <source>
        <strain evidence="4">NOR51-B</strain>
    </source>
</reference>
<dbReference type="InterPro" id="IPR008988">
    <property type="entry name" value="Transcriptional_repressor_C"/>
</dbReference>
<sequence length="103" mass="11105">MVASADFSEILPIMNASAITKTLWSLQAGDAVRVIGFDDSLPERYRVRLEEFGFHPGENVECLMTPGLGAPKLYRVSNTVFSLDDDIASCVLVQMAVSPGAAL</sequence>
<dbReference type="SUPFAM" id="SSF50037">
    <property type="entry name" value="C-terminal domain of transcriptional repressors"/>
    <property type="match status" value="1"/>
</dbReference>
<dbReference type="Proteomes" id="UP000004699">
    <property type="component" value="Unassembled WGS sequence"/>
</dbReference>
<dbReference type="InterPro" id="IPR007167">
    <property type="entry name" value="Fe-transptr_FeoA-like"/>
</dbReference>
<dbReference type="GO" id="GO:0046914">
    <property type="term" value="F:transition metal ion binding"/>
    <property type="evidence" value="ECO:0007669"/>
    <property type="project" value="InterPro"/>
</dbReference>